<evidence type="ECO:0000313" key="4">
    <source>
        <dbReference type="Proteomes" id="UP000291301"/>
    </source>
</evidence>
<keyword evidence="2" id="KW-0732">Signal</keyword>
<sequence length="116" mass="12325">MTNAIIRMIRAAIAALCLTGTNAAIADTDKPAFADHTTSARPAELGSGWYIRGDLGLHLGSEHDVGMSGSRSFGLLSSFSAERLTHRMDAASRSNGLQQSRTAPDGLRKRIVASRN</sequence>
<keyword evidence="4" id="KW-1185">Reference proteome</keyword>
<feature type="chain" id="PRO_5020390308" description="Porin family protein" evidence="2">
    <location>
        <begin position="27"/>
        <end position="116"/>
    </location>
</feature>
<proteinExistence type="predicted"/>
<dbReference type="OrthoDB" id="5643626at2"/>
<feature type="signal peptide" evidence="2">
    <location>
        <begin position="1"/>
        <end position="26"/>
    </location>
</feature>
<organism evidence="3 4">
    <name type="scientific">Oricola cellulosilytica</name>
    <dbReference type="NCBI Taxonomy" id="1429082"/>
    <lineage>
        <taxon>Bacteria</taxon>
        <taxon>Pseudomonadati</taxon>
        <taxon>Pseudomonadota</taxon>
        <taxon>Alphaproteobacteria</taxon>
        <taxon>Hyphomicrobiales</taxon>
        <taxon>Ahrensiaceae</taxon>
        <taxon>Oricola</taxon>
    </lineage>
</organism>
<gene>
    <name evidence="3" type="ORF">E0D97_07830</name>
</gene>
<protein>
    <recommendedName>
        <fullName evidence="5">Porin family protein</fullName>
    </recommendedName>
</protein>
<evidence type="ECO:0000256" key="1">
    <source>
        <dbReference type="SAM" id="MobiDB-lite"/>
    </source>
</evidence>
<dbReference type="Proteomes" id="UP000291301">
    <property type="component" value="Unassembled WGS sequence"/>
</dbReference>
<evidence type="ECO:0008006" key="5">
    <source>
        <dbReference type="Google" id="ProtNLM"/>
    </source>
</evidence>
<dbReference type="EMBL" id="SJST01000002">
    <property type="protein sequence ID" value="TCD15429.1"/>
    <property type="molecule type" value="Genomic_DNA"/>
</dbReference>
<name>A0A4R0PFP9_9HYPH</name>
<dbReference type="RefSeq" id="WP_131567499.1">
    <property type="nucleotide sequence ID" value="NZ_JAINFK010000004.1"/>
</dbReference>
<feature type="compositionally biased region" description="Polar residues" evidence="1">
    <location>
        <begin position="92"/>
        <end position="102"/>
    </location>
</feature>
<evidence type="ECO:0000256" key="2">
    <source>
        <dbReference type="SAM" id="SignalP"/>
    </source>
</evidence>
<reference evidence="3 4" key="1">
    <citation type="journal article" date="2015" name="Antonie Van Leeuwenhoek">
        <title>Oricola cellulosilytica gen. nov., sp. nov., a cellulose-degrading bacterium of the family Phyllobacteriaceae isolated from surface seashore water, and emended descriptions of Mesorhizobium loti and Phyllobacterium myrsinacearum.</title>
        <authorList>
            <person name="Hameed A."/>
            <person name="Shahina M."/>
            <person name="Lai W.A."/>
            <person name="Lin S.Y."/>
            <person name="Young L.S."/>
            <person name="Liu Y.C."/>
            <person name="Hsu Y.H."/>
            <person name="Young C.C."/>
        </authorList>
    </citation>
    <scope>NUCLEOTIDE SEQUENCE [LARGE SCALE GENOMIC DNA]</scope>
    <source>
        <strain evidence="3 4">KCTC 52183</strain>
    </source>
</reference>
<feature type="region of interest" description="Disordered" evidence="1">
    <location>
        <begin position="87"/>
        <end position="116"/>
    </location>
</feature>
<accession>A0A4R0PFP9</accession>
<comment type="caution">
    <text evidence="3">The sequence shown here is derived from an EMBL/GenBank/DDBJ whole genome shotgun (WGS) entry which is preliminary data.</text>
</comment>
<evidence type="ECO:0000313" key="3">
    <source>
        <dbReference type="EMBL" id="TCD15429.1"/>
    </source>
</evidence>
<dbReference type="AlphaFoldDB" id="A0A4R0PFP9"/>